<evidence type="ECO:0000256" key="1">
    <source>
        <dbReference type="SAM" id="MobiDB-lite"/>
    </source>
</evidence>
<dbReference type="EMBL" id="ML006203">
    <property type="protein sequence ID" value="RKP16840.1"/>
    <property type="molecule type" value="Genomic_DNA"/>
</dbReference>
<feature type="non-terminal residue" evidence="2">
    <location>
        <position position="1"/>
    </location>
</feature>
<dbReference type="AlphaFoldDB" id="A0A4P9YEY7"/>
<dbReference type="PANTHER" id="PTHR15678:SF6">
    <property type="entry name" value="BRIDGE-LIKE LIPID TRANSFER PROTEIN FAMILY MEMBER 2"/>
    <property type="match status" value="1"/>
</dbReference>
<dbReference type="Pfam" id="PF10344">
    <property type="entry name" value="Hobbit"/>
    <property type="match status" value="1"/>
</dbReference>
<reference evidence="3" key="1">
    <citation type="journal article" date="2018" name="Nat. Microbiol.">
        <title>Leveraging single-cell genomics to expand the fungal tree of life.</title>
        <authorList>
            <person name="Ahrendt S.R."/>
            <person name="Quandt C.A."/>
            <person name="Ciobanu D."/>
            <person name="Clum A."/>
            <person name="Salamov A."/>
            <person name="Andreopoulos B."/>
            <person name="Cheng J.F."/>
            <person name="Woyke T."/>
            <person name="Pelin A."/>
            <person name="Henrissat B."/>
            <person name="Reynolds N.K."/>
            <person name="Benny G.L."/>
            <person name="Smith M.E."/>
            <person name="James T.Y."/>
            <person name="Grigoriev I.V."/>
        </authorList>
    </citation>
    <scope>NUCLEOTIDE SEQUENCE [LARGE SCALE GENOMIC DNA]</scope>
    <source>
        <strain evidence="3">CSF55</strain>
    </source>
</reference>
<dbReference type="PANTHER" id="PTHR15678">
    <property type="entry name" value="ANTIGEN MLAA-22-RELATED"/>
    <property type="match status" value="1"/>
</dbReference>
<feature type="region of interest" description="Disordered" evidence="1">
    <location>
        <begin position="347"/>
        <end position="370"/>
    </location>
</feature>
<dbReference type="Proteomes" id="UP000281549">
    <property type="component" value="Unassembled WGS sequence"/>
</dbReference>
<organism evidence="2 3">
    <name type="scientific">Rozella allomycis (strain CSF55)</name>
    <dbReference type="NCBI Taxonomy" id="988480"/>
    <lineage>
        <taxon>Eukaryota</taxon>
        <taxon>Fungi</taxon>
        <taxon>Fungi incertae sedis</taxon>
        <taxon>Cryptomycota</taxon>
        <taxon>Cryptomycota incertae sedis</taxon>
        <taxon>Rozella</taxon>
    </lineage>
</organism>
<proteinExistence type="predicted"/>
<evidence type="ECO:0000313" key="3">
    <source>
        <dbReference type="Proteomes" id="UP000281549"/>
    </source>
</evidence>
<dbReference type="InterPro" id="IPR045167">
    <property type="entry name" value="Hobbit"/>
</dbReference>
<feature type="non-terminal residue" evidence="2">
    <location>
        <position position="743"/>
    </location>
</feature>
<sequence>EYSIERIDNNIDIVDLILLKNILEKSELQKRKRIKFELIKTNEKKKRVEIDKLKTRIGLPFIEEQVNYDSLVMNVEGIEVDVDKRKVINFERMIVESEKMGEFKKIIEVKEGLINDCIKVESLREEYDKWEYRLKQKQHVKQLVVLPSNSGYKNEMIEIDKIFKEYENENSISTITSIKSNWFLYFQEFKFIHHDNEPIGYLFDQIGIIKRIIVKNKNNENPVVNLQIQIKKFLLNIKDNKFESNLNKIFKINKKHQKERISREKAFWRQVEKMDKVETEQEWNSEMIGALNSKSFYKKPLAYSSQNVNLLLNNPDLFQTFYLLEELNSNLYIKEFKHSNSLKDSNNLKDSNSLTDSKEEKEEARDVGGLDDNLDKENSLFNLFIDNFNMNLNLFESFKYRNDLFKMFNLIEKNVEVEEFKKYSMAIGIYLRFKCDLMKARFKDYPMNFFEFNKLDCNGGLVVVEEEETKENEYYNESEFFIKGKLSCFVKTSTCPMLSVSLYENGFAFLLSDQKSVKSKFSNKSDHISQSSSGESGHHYNHFPFDEILVLHLDQVFYSFKFDWKSRNINHSSIKLQSNLNVTTTSNITNSTTSNPSTLGDSFEGFRSNGFSVTIQSLMKSENGSSRLCWYPELHIWFKKFINQHLNYRNIVNKDIGKLNARYLCFEDDGKYLGFIFSCKESEFLFHISHTFQSTIQNIQIWDLQHSEIKIDQFNSAYILPPGENGLDDESIDASVEFELSGT</sequence>
<protein>
    <submittedName>
        <fullName evidence="2">Uncharacterized protein</fullName>
    </submittedName>
</protein>
<accession>A0A4P9YEY7</accession>
<name>A0A4P9YEY7_ROZAC</name>
<feature type="compositionally biased region" description="Basic and acidic residues" evidence="1">
    <location>
        <begin position="356"/>
        <end position="370"/>
    </location>
</feature>
<gene>
    <name evidence="2" type="ORF">ROZALSC1DRAFT_24835</name>
</gene>
<evidence type="ECO:0000313" key="2">
    <source>
        <dbReference type="EMBL" id="RKP16840.1"/>
    </source>
</evidence>